<evidence type="ECO:0000313" key="6">
    <source>
        <dbReference type="EMBL" id="MBF4163148.1"/>
    </source>
</evidence>
<dbReference type="Gene3D" id="1.10.10.60">
    <property type="entry name" value="Homeodomain-like"/>
    <property type="match status" value="1"/>
</dbReference>
<reference evidence="6" key="1">
    <citation type="submission" date="2020-11" db="EMBL/GenBank/DDBJ databases">
        <title>Nocardioides sp. CBS4Y-1, whole genome shotgun sequence.</title>
        <authorList>
            <person name="Tuo L."/>
        </authorList>
    </citation>
    <scope>NUCLEOTIDE SEQUENCE</scope>
    <source>
        <strain evidence="6">CBS4Y-1</strain>
    </source>
</reference>
<organism evidence="6 7">
    <name type="scientific">Nocardioides acrostichi</name>
    <dbReference type="NCBI Taxonomy" id="2784339"/>
    <lineage>
        <taxon>Bacteria</taxon>
        <taxon>Bacillati</taxon>
        <taxon>Actinomycetota</taxon>
        <taxon>Actinomycetes</taxon>
        <taxon>Propionibacteriales</taxon>
        <taxon>Nocardioidaceae</taxon>
        <taxon>Nocardioides</taxon>
    </lineage>
</organism>
<dbReference type="GO" id="GO:0000976">
    <property type="term" value="F:transcription cis-regulatory region binding"/>
    <property type="evidence" value="ECO:0007669"/>
    <property type="project" value="TreeGrafter"/>
</dbReference>
<dbReference type="Pfam" id="PF00440">
    <property type="entry name" value="TetR_N"/>
    <property type="match status" value="1"/>
</dbReference>
<dbReference type="EMBL" id="JADIVZ010000009">
    <property type="protein sequence ID" value="MBF4163148.1"/>
    <property type="molecule type" value="Genomic_DNA"/>
</dbReference>
<keyword evidence="3" id="KW-0804">Transcription</keyword>
<accession>A0A930YC57</accession>
<dbReference type="PROSITE" id="PS50977">
    <property type="entry name" value="HTH_TETR_2"/>
    <property type="match status" value="1"/>
</dbReference>
<protein>
    <submittedName>
        <fullName evidence="6">WHG domain-containing protein</fullName>
    </submittedName>
</protein>
<dbReference type="SUPFAM" id="SSF46689">
    <property type="entry name" value="Homeodomain-like"/>
    <property type="match status" value="1"/>
</dbReference>
<keyword evidence="2 4" id="KW-0238">DNA-binding</keyword>
<dbReference type="InterPro" id="IPR036271">
    <property type="entry name" value="Tet_transcr_reg_TetR-rel_C_sf"/>
</dbReference>
<keyword evidence="1" id="KW-0805">Transcription regulation</keyword>
<comment type="caution">
    <text evidence="6">The sequence shown here is derived from an EMBL/GenBank/DDBJ whole genome shotgun (WGS) entry which is preliminary data.</text>
</comment>
<evidence type="ECO:0000256" key="4">
    <source>
        <dbReference type="PROSITE-ProRule" id="PRU00335"/>
    </source>
</evidence>
<sequence>MSPRAGLNPDRLAAEAADLADEQGLGAVTLTALARRVGVKPPSLYAHVASNRDLRQRLTLRALEESAGRVAEAVAGRSGREAIDALGQAYRDYASAHPGRHAAMSLPLDDEVAAVGAGPRHAELARAALRGYALGEPDETHAVRLLGATVRGWTDLERAGGFARSEPDAEASWQRAVDGLDVVFGSWSRGVAGAADPAASHATSRAESQASGQGMV</sequence>
<dbReference type="RefSeq" id="WP_194504399.1">
    <property type="nucleotide sequence ID" value="NZ_JADIVZ010000009.1"/>
</dbReference>
<evidence type="ECO:0000256" key="3">
    <source>
        <dbReference type="ARBA" id="ARBA00023163"/>
    </source>
</evidence>
<proteinExistence type="predicted"/>
<dbReference type="Gene3D" id="1.10.357.10">
    <property type="entry name" value="Tetracycline Repressor, domain 2"/>
    <property type="match status" value="1"/>
</dbReference>
<feature type="domain" description="HTH tetR-type" evidence="5">
    <location>
        <begin position="6"/>
        <end position="66"/>
    </location>
</feature>
<feature type="DNA-binding region" description="H-T-H motif" evidence="4">
    <location>
        <begin position="29"/>
        <end position="48"/>
    </location>
</feature>
<keyword evidence="7" id="KW-1185">Reference proteome</keyword>
<dbReference type="InterPro" id="IPR025996">
    <property type="entry name" value="MT1864/Rv1816-like_C"/>
</dbReference>
<evidence type="ECO:0000256" key="1">
    <source>
        <dbReference type="ARBA" id="ARBA00023015"/>
    </source>
</evidence>
<dbReference type="InterPro" id="IPR001647">
    <property type="entry name" value="HTH_TetR"/>
</dbReference>
<dbReference type="GO" id="GO:0003700">
    <property type="term" value="F:DNA-binding transcription factor activity"/>
    <property type="evidence" value="ECO:0007669"/>
    <property type="project" value="TreeGrafter"/>
</dbReference>
<dbReference type="PANTHER" id="PTHR30055:SF151">
    <property type="entry name" value="TRANSCRIPTIONAL REGULATORY PROTEIN"/>
    <property type="match status" value="1"/>
</dbReference>
<evidence type="ECO:0000256" key="2">
    <source>
        <dbReference type="ARBA" id="ARBA00023125"/>
    </source>
</evidence>
<dbReference type="InterPro" id="IPR050109">
    <property type="entry name" value="HTH-type_TetR-like_transc_reg"/>
</dbReference>
<dbReference type="Pfam" id="PF13305">
    <property type="entry name" value="TetR_C_33"/>
    <property type="match status" value="1"/>
</dbReference>
<dbReference type="AlphaFoldDB" id="A0A930YC57"/>
<name>A0A930YC57_9ACTN</name>
<evidence type="ECO:0000259" key="5">
    <source>
        <dbReference type="PROSITE" id="PS50977"/>
    </source>
</evidence>
<dbReference type="InterPro" id="IPR009057">
    <property type="entry name" value="Homeodomain-like_sf"/>
</dbReference>
<gene>
    <name evidence="6" type="ORF">ISG29_15745</name>
</gene>
<evidence type="ECO:0000313" key="7">
    <source>
        <dbReference type="Proteomes" id="UP000656804"/>
    </source>
</evidence>
<dbReference type="SUPFAM" id="SSF48498">
    <property type="entry name" value="Tetracyclin repressor-like, C-terminal domain"/>
    <property type="match status" value="1"/>
</dbReference>
<dbReference type="Proteomes" id="UP000656804">
    <property type="component" value="Unassembled WGS sequence"/>
</dbReference>
<dbReference type="PANTHER" id="PTHR30055">
    <property type="entry name" value="HTH-TYPE TRANSCRIPTIONAL REGULATOR RUTR"/>
    <property type="match status" value="1"/>
</dbReference>